<name>A0AAU9UVN4_EUPED</name>
<gene>
    <name evidence="2" type="ORF">EEDITHA_LOCUS17713</name>
</gene>
<evidence type="ECO:0008006" key="4">
    <source>
        <dbReference type="Google" id="ProtNLM"/>
    </source>
</evidence>
<dbReference type="GO" id="GO:0005576">
    <property type="term" value="C:extracellular region"/>
    <property type="evidence" value="ECO:0007669"/>
    <property type="project" value="GOC"/>
</dbReference>
<dbReference type="GO" id="GO:0003351">
    <property type="term" value="P:epithelial cilium movement involved in extracellular fluid movement"/>
    <property type="evidence" value="ECO:0007669"/>
    <property type="project" value="TreeGrafter"/>
</dbReference>
<dbReference type="InterPro" id="IPR026173">
    <property type="entry name" value="SPAG17"/>
</dbReference>
<organism evidence="2 3">
    <name type="scientific">Euphydryas editha</name>
    <name type="common">Edith's checkerspot</name>
    <dbReference type="NCBI Taxonomy" id="104508"/>
    <lineage>
        <taxon>Eukaryota</taxon>
        <taxon>Metazoa</taxon>
        <taxon>Ecdysozoa</taxon>
        <taxon>Arthropoda</taxon>
        <taxon>Hexapoda</taxon>
        <taxon>Insecta</taxon>
        <taxon>Pterygota</taxon>
        <taxon>Neoptera</taxon>
        <taxon>Endopterygota</taxon>
        <taxon>Lepidoptera</taxon>
        <taxon>Glossata</taxon>
        <taxon>Ditrysia</taxon>
        <taxon>Papilionoidea</taxon>
        <taxon>Nymphalidae</taxon>
        <taxon>Nymphalinae</taxon>
        <taxon>Euphydryas</taxon>
    </lineage>
</organism>
<dbReference type="EMBL" id="CAKOGL010000026">
    <property type="protein sequence ID" value="CAH2103167.1"/>
    <property type="molecule type" value="Genomic_DNA"/>
</dbReference>
<accession>A0AAU9UVN4</accession>
<feature type="compositionally biased region" description="Low complexity" evidence="1">
    <location>
        <begin position="1222"/>
        <end position="1240"/>
    </location>
</feature>
<evidence type="ECO:0000313" key="2">
    <source>
        <dbReference type="EMBL" id="CAH2103167.1"/>
    </source>
</evidence>
<reference evidence="2" key="1">
    <citation type="submission" date="2022-03" db="EMBL/GenBank/DDBJ databases">
        <authorList>
            <person name="Tunstrom K."/>
        </authorList>
    </citation>
    <scope>NUCLEOTIDE SEQUENCE</scope>
</reference>
<protein>
    <recommendedName>
        <fullName evidence="4">Sperm-associated antigen 17</fullName>
    </recommendedName>
</protein>
<proteinExistence type="predicted"/>
<dbReference type="PANTHER" id="PTHR21963:SF1">
    <property type="entry name" value="SPERM-ASSOCIATED ANTIGEN 17"/>
    <property type="match status" value="1"/>
</dbReference>
<dbReference type="GO" id="GO:1904158">
    <property type="term" value="P:axonemal central apparatus assembly"/>
    <property type="evidence" value="ECO:0007669"/>
    <property type="project" value="TreeGrafter"/>
</dbReference>
<sequence length="1736" mass="202061">MGPKKGKDVIDDENYWKSIIEETPLNDETWTVQVILIEAAGSEQDYIYLNKFENYAAEERRFVIKNICKTETIFMINQLGGEKKVKDDKLRVFEEGQSYLKEKKDVPPEVMALVIKHLILKMKEEYLFIERQRLEVREGMKKESLTMIGRSEVRGTVNVKTLEPQEPPVQTNKKKIMEQTTIPNPIEIDENKKYNTLLRLRGEEWRDKIYIDDYPPDGPNLYVAITGFLQPNLAACLIKIGIPLTAIVQVRIDLKSTTIPSSLLTASKRGQSQTEVLAEKSLKFWENLQHIRINKNSSDYYKDTAFVVFTPPYWNSDKLSGCTEIIYDELCYLMYDIQDLKRQHLHYLDNMDIITIPEENILDDYYQTFYESQLNGIPSESITTYLILDAILQTVCKDKTSSESISSKIDYFSITHQSKSEDNKLLQSEKLVKDLLGRFCKYDSEIKKYKVTYGEEKKDLQKTVVINYGDFCKNNSFHLGYTNLDSIVYSMLYGMPVNKLWLNRSKPTEETSIRNNFHINIILSCFDRDDVESAELNRLLHILACRKLYNNRSSLKITHILPSTINEFKKTYLKRSILAEPLFKYSFYNCHASNSPSFHCLSEDQDESYDIISDKDSTSRIEKLFSCPDISELVSVTEISNQNPINHMINNYEYFQDFGGSNAFQVTFDAFNKYNCLDYKYCEVTDCFIAMFYNSHDEEGISRDEWRCHLPTPLCLQDFFDFVLEEQYDWIKSEEKIYDENVLFSSQSECKNTKYSYPVNLCLDNNDVELELLMEGSLKYDEMNNDEVIDLEMSSSKILSSKKTPLSTTDLDSGKSGKKIKSPALSTPKVVNPEPEDETNLILSKKPFFGYDLGDRRVEVFGRDSSYFAKDGTRVSSFYSLIIPMNLEFVSLNIVLGNFNNEFWIHKAIGELDNIDFIDIGESFRISTKNQVIVYLKKQIYSIVSSFPNPISGESIHKTNTLKSPSSRISDGDQEHYAENSFHSLIVTWPNGLITESVHENNSSKISHIKQHYLVPLPNHDEDMRCISLKGEVLIFKNNNEIEILSPDSSYIKILKCEKKIVNEENVESVHSVSNSDKSKKGKDKLNKISAKPSKKKIVEDDKTNHNKPIEYELFIEEYEVIESNGLRQKWIENKQFHIEKLLIKTATDFCLGEIFSKRMDGTTLLLSKCGTQVVTFPNNTRIITSYTIEDEEIFPEWTEEEIEYFSINTCYLNVDISTPENSSSQNNSGRSNNNTSDNSMHIKSQEINKKVAREDGYISVHMIYTVEHPLFTTITINKCDEKISIQSPNNTCITFDKENNYDISLDEQTSAQFDGDHLYIKYCVCSECNSYNNFEVKIKSEEVSSVTNLEKNWLKMTDSFFKKVSVDTEGNINVVEDILNNETLNRSYSNEQVQSTKLNKSRHDNTNITKLHKKCEELWEAESLQFFILRRDLTCSELVHRAIVERCREMCRTDAWCSIGNYDTFGKNRNIWSILSPIHLNESEKWLMESKLLNKPKYLTYKDLENDCGKGFYHWMRPYKRFKPKPIKPTPVLPERLPRAFILRTLEQQWKDSQREKLKGAKELIKAILRYRNLMETDSQTILNIPIKDRRTENEKKTDDFVQTIADSVYEDLKCRLMNYAQSRAKPIITTESCSETMTTEEFNEELKKCEERKREVKEIESTVAPSPNLKRYWNRRAEEYKEEQFYKYLLREGSVPPYFRNVLGGAIWWDMNKTADDAVLNAERRRMKCMCDEK</sequence>
<feature type="compositionally biased region" description="Polar residues" evidence="1">
    <location>
        <begin position="802"/>
        <end position="811"/>
    </location>
</feature>
<evidence type="ECO:0000313" key="3">
    <source>
        <dbReference type="Proteomes" id="UP001153954"/>
    </source>
</evidence>
<feature type="region of interest" description="Disordered" evidence="1">
    <location>
        <begin position="1068"/>
        <end position="1087"/>
    </location>
</feature>
<keyword evidence="3" id="KW-1185">Reference proteome</keyword>
<comment type="caution">
    <text evidence="2">The sequence shown here is derived from an EMBL/GenBank/DDBJ whole genome shotgun (WGS) entry which is preliminary data.</text>
</comment>
<evidence type="ECO:0000256" key="1">
    <source>
        <dbReference type="SAM" id="MobiDB-lite"/>
    </source>
</evidence>
<dbReference type="GO" id="GO:1990716">
    <property type="term" value="C:axonemal central apparatus"/>
    <property type="evidence" value="ECO:0007669"/>
    <property type="project" value="TreeGrafter"/>
</dbReference>
<dbReference type="PANTHER" id="PTHR21963">
    <property type="entry name" value="PF6"/>
    <property type="match status" value="1"/>
</dbReference>
<feature type="region of interest" description="Disordered" evidence="1">
    <location>
        <begin position="1219"/>
        <end position="1242"/>
    </location>
</feature>
<feature type="region of interest" description="Disordered" evidence="1">
    <location>
        <begin position="802"/>
        <end position="833"/>
    </location>
</feature>
<dbReference type="Proteomes" id="UP001153954">
    <property type="component" value="Unassembled WGS sequence"/>
</dbReference>